<dbReference type="RefSeq" id="WP_105420633.1">
    <property type="nucleotide sequence ID" value="NZ_PUIO01000049.1"/>
</dbReference>
<comment type="caution">
    <text evidence="2">The sequence shown here is derived from an EMBL/GenBank/DDBJ whole genome shotgun (WGS) entry which is preliminary data.</text>
</comment>
<dbReference type="AlphaFoldDB" id="A0A2S8IUZ3"/>
<sequence length="141" mass="14104">MSTLAAFARPVAVAALGAAALFAAPATASAAPFMPDPLANCSGDPSIIVEKEEGDLVEWDFDAPEGATTDAQVTYLNIGGQAPTLGTSGPLVNETGNAEGPEKDLPGFTAHLIPGGTYDPDGPAKNSVATCPLGFGFAVTQ</sequence>
<evidence type="ECO:0000313" key="2">
    <source>
        <dbReference type="EMBL" id="PQP18545.1"/>
    </source>
</evidence>
<organism evidence="2 3">
    <name type="scientific">Rhodococcus opacus</name>
    <name type="common">Nocardia opaca</name>
    <dbReference type="NCBI Taxonomy" id="37919"/>
    <lineage>
        <taxon>Bacteria</taxon>
        <taxon>Bacillati</taxon>
        <taxon>Actinomycetota</taxon>
        <taxon>Actinomycetes</taxon>
        <taxon>Mycobacteriales</taxon>
        <taxon>Nocardiaceae</taxon>
        <taxon>Rhodococcus</taxon>
    </lineage>
</organism>
<reference evidence="3" key="1">
    <citation type="submission" date="2018-02" db="EMBL/GenBank/DDBJ databases">
        <title>Draft genome sequencing of Rhodococcus opacus KU647198.</title>
        <authorList>
            <person name="Zheng B.-X."/>
        </authorList>
    </citation>
    <scope>NUCLEOTIDE SEQUENCE [LARGE SCALE GENOMIC DNA]</scope>
    <source>
        <strain evidence="3">04-OD7</strain>
    </source>
</reference>
<proteinExistence type="predicted"/>
<evidence type="ECO:0000313" key="3">
    <source>
        <dbReference type="Proteomes" id="UP000239290"/>
    </source>
</evidence>
<name>A0A2S8IUZ3_RHOOP</name>
<dbReference type="EMBL" id="PUIO01000049">
    <property type="protein sequence ID" value="PQP18545.1"/>
    <property type="molecule type" value="Genomic_DNA"/>
</dbReference>
<keyword evidence="1" id="KW-0732">Signal</keyword>
<evidence type="ECO:0000256" key="1">
    <source>
        <dbReference type="SAM" id="SignalP"/>
    </source>
</evidence>
<gene>
    <name evidence="2" type="ORF">C5613_32020</name>
</gene>
<evidence type="ECO:0008006" key="4">
    <source>
        <dbReference type="Google" id="ProtNLM"/>
    </source>
</evidence>
<feature type="chain" id="PRO_5015547988" description="Secreted protein" evidence="1">
    <location>
        <begin position="31"/>
        <end position="141"/>
    </location>
</feature>
<dbReference type="Proteomes" id="UP000239290">
    <property type="component" value="Unassembled WGS sequence"/>
</dbReference>
<protein>
    <recommendedName>
        <fullName evidence="4">Secreted protein</fullName>
    </recommendedName>
</protein>
<accession>A0A2S8IUZ3</accession>
<feature type="signal peptide" evidence="1">
    <location>
        <begin position="1"/>
        <end position="30"/>
    </location>
</feature>